<dbReference type="STRING" id="154538.A0A1M2VYU5"/>
<accession>A0A1M2VYU5</accession>
<dbReference type="Proteomes" id="UP000184267">
    <property type="component" value="Unassembled WGS sequence"/>
</dbReference>
<dbReference type="OMA" id="IRDPDIE"/>
<dbReference type="EMBL" id="MNAD01000447">
    <property type="protein sequence ID" value="OJT12777.1"/>
    <property type="molecule type" value="Genomic_DNA"/>
</dbReference>
<dbReference type="PANTHER" id="PTHR21686">
    <property type="entry name" value="DEOXYNUCLEOTIDYLTRANSFERASE TERMINAL-INTERACTING PROTEIN 2"/>
    <property type="match status" value="1"/>
</dbReference>
<gene>
    <name evidence="5" type="ORF">TRAPUB_10612</name>
</gene>
<dbReference type="OrthoDB" id="427886at2759"/>
<dbReference type="Pfam" id="PF08698">
    <property type="entry name" value="Fcf2"/>
    <property type="match status" value="1"/>
</dbReference>
<evidence type="ECO:0000313" key="5">
    <source>
        <dbReference type="EMBL" id="OJT12777.1"/>
    </source>
</evidence>
<comment type="subcellular location">
    <subcellularLocation>
        <location evidence="1">Nucleus</location>
        <location evidence="1">Nucleolus</location>
    </subcellularLocation>
</comment>
<feature type="compositionally biased region" description="Acidic residues" evidence="3">
    <location>
        <begin position="59"/>
        <end position="68"/>
    </location>
</feature>
<evidence type="ECO:0000256" key="1">
    <source>
        <dbReference type="ARBA" id="ARBA00004604"/>
    </source>
</evidence>
<proteinExistence type="predicted"/>
<keyword evidence="2" id="KW-0539">Nucleus</keyword>
<dbReference type="InterPro" id="IPR014810">
    <property type="entry name" value="Fcf2_C"/>
</dbReference>
<comment type="caution">
    <text evidence="5">The sequence shown here is derived from an EMBL/GenBank/DDBJ whole genome shotgun (WGS) entry which is preliminary data.</text>
</comment>
<dbReference type="GO" id="GO:0005730">
    <property type="term" value="C:nucleolus"/>
    <property type="evidence" value="ECO:0007669"/>
    <property type="project" value="UniProtKB-SubCell"/>
</dbReference>
<organism evidence="5 6">
    <name type="scientific">Trametes pubescens</name>
    <name type="common">White-rot fungus</name>
    <dbReference type="NCBI Taxonomy" id="154538"/>
    <lineage>
        <taxon>Eukaryota</taxon>
        <taxon>Fungi</taxon>
        <taxon>Dikarya</taxon>
        <taxon>Basidiomycota</taxon>
        <taxon>Agaricomycotina</taxon>
        <taxon>Agaricomycetes</taxon>
        <taxon>Polyporales</taxon>
        <taxon>Polyporaceae</taxon>
        <taxon>Trametes</taxon>
    </lineage>
</organism>
<feature type="compositionally biased region" description="Basic and acidic residues" evidence="3">
    <location>
        <begin position="161"/>
        <end position="171"/>
    </location>
</feature>
<evidence type="ECO:0000259" key="4">
    <source>
        <dbReference type="Pfam" id="PF08698"/>
    </source>
</evidence>
<sequence>MAPTALDKGKARASAEDVAEEVLAVNARATSPSARSSSSGSDTDSDSSDSDSDTSGSDSDSDSEDDVTQEFLESLLAQARRNASQASAQQAASKSGEEEFIQLDSDDEGEGKKQLYVLPTHVILYFCMLTLPSCMLLPRPLPALDTGSLPAPYITLSEDRIAGPSKLRDPDVEQAQRAASSISAPAVPAPPPEVTADGKRLTKREAKQMKNKTAGPAWFDLPAPAEADLPRLYREVEALRLHKQLDPKQFYRKEPGEGKGIKGLPKHFAIGKIVATPNPFGKASADSLPRASRKRTLVDELVDDAEAKSYAKKKFRELQSVRGARGRGTLAAKKALRKPKW</sequence>
<dbReference type="GO" id="GO:0006396">
    <property type="term" value="P:RNA processing"/>
    <property type="evidence" value="ECO:0007669"/>
    <property type="project" value="TreeGrafter"/>
</dbReference>
<evidence type="ECO:0000256" key="2">
    <source>
        <dbReference type="ARBA" id="ARBA00023242"/>
    </source>
</evidence>
<name>A0A1M2VYU5_TRAPU</name>
<keyword evidence="6" id="KW-1185">Reference proteome</keyword>
<evidence type="ECO:0000256" key="3">
    <source>
        <dbReference type="SAM" id="MobiDB-lite"/>
    </source>
</evidence>
<feature type="region of interest" description="Disordered" evidence="3">
    <location>
        <begin position="23"/>
        <end position="110"/>
    </location>
</feature>
<feature type="compositionally biased region" description="Acidic residues" evidence="3">
    <location>
        <begin position="43"/>
        <end position="52"/>
    </location>
</feature>
<reference evidence="5 6" key="1">
    <citation type="submission" date="2016-10" db="EMBL/GenBank/DDBJ databases">
        <title>Genome sequence of the basidiomycete white-rot fungus Trametes pubescens.</title>
        <authorList>
            <person name="Makela M.R."/>
            <person name="Granchi Z."/>
            <person name="Peng M."/>
            <person name="De Vries R.P."/>
            <person name="Grigoriev I."/>
            <person name="Riley R."/>
            <person name="Hilden K."/>
        </authorList>
    </citation>
    <scope>NUCLEOTIDE SEQUENCE [LARGE SCALE GENOMIC DNA]</scope>
    <source>
        <strain evidence="5 6">FBCC735</strain>
    </source>
</reference>
<dbReference type="GO" id="GO:0003723">
    <property type="term" value="F:RNA binding"/>
    <property type="evidence" value="ECO:0007669"/>
    <property type="project" value="TreeGrafter"/>
</dbReference>
<protein>
    <submittedName>
        <fullName evidence="5">rRNA-processing protein fcf2</fullName>
    </submittedName>
</protein>
<feature type="domain" description="Fcf2 pre-rRNA processing C-terminal" evidence="4">
    <location>
        <begin position="210"/>
        <end position="314"/>
    </location>
</feature>
<dbReference type="PANTHER" id="PTHR21686:SF12">
    <property type="entry name" value="DEOXYNUCLEOTIDYLTRANSFERASE TERMINAL-INTERACTING PROTEIN 2"/>
    <property type="match status" value="1"/>
</dbReference>
<feature type="compositionally biased region" description="Low complexity" evidence="3">
    <location>
        <begin position="77"/>
        <end position="94"/>
    </location>
</feature>
<feature type="compositionally biased region" description="Acidic residues" evidence="3">
    <location>
        <begin position="98"/>
        <end position="109"/>
    </location>
</feature>
<feature type="region of interest" description="Disordered" evidence="3">
    <location>
        <begin position="161"/>
        <end position="197"/>
    </location>
</feature>
<evidence type="ECO:0000313" key="6">
    <source>
        <dbReference type="Proteomes" id="UP000184267"/>
    </source>
</evidence>
<dbReference type="AlphaFoldDB" id="A0A1M2VYU5"/>
<dbReference type="InterPro" id="IPR039883">
    <property type="entry name" value="Fcf2/DNTTIP2"/>
</dbReference>